<feature type="repeat" description="WD" evidence="7">
    <location>
        <begin position="178"/>
        <end position="220"/>
    </location>
</feature>
<comment type="caution">
    <text evidence="10">The sequence shown here is derived from an EMBL/GenBank/DDBJ whole genome shotgun (WGS) entry which is preliminary data.</text>
</comment>
<dbReference type="PANTHER" id="PTHR22850">
    <property type="entry name" value="WD40 REPEAT FAMILY"/>
    <property type="match status" value="1"/>
</dbReference>
<keyword evidence="4" id="KW-0677">Repeat</keyword>
<comment type="similarity">
    <text evidence="2">Belongs to the WD repeat RBAP46/RBAP48/MSI1 family.</text>
</comment>
<sequence length="414" mass="45690">MEDQPESDEARLFKEEYQIWKKNTPFLYDLLITQELIWPSLTAQWLPGRQVNGFHATQKLLLGTNTEGAESDYLLVYEVSGPASSNPAAAEQSSASGKAAADDAPPAAVRPVQRIKHNTAVNRARAMPQNSSIVATKPEAAEVYVFDCTKHPAGLDTAAGTEADEQNGAGAASPEHTLRGHTEPGFAVGWSPHTQGHLLSGATDGLICMWDLNAGHQTLDAQHVFREHREPVGDVAWHPVQSARFGSVGDDKRLVLWDMRTAGAVQSQQVHESDILCLDFSPFNEHIVATGSKDTTVLLHDLRNLQKPLHRFAHHSDEVLQVSWSPTSETLLASGGNDRRLFLWDLNRIGDEQAAEDAEDGPPELLFMHTGHTGEVSDFSWNAEDEWVMASVDSSNYLQVWQVARNIYEDDYRS</sequence>
<organism evidence="10 11">
    <name type="scientific">Apatococcus lobatus</name>
    <dbReference type="NCBI Taxonomy" id="904363"/>
    <lineage>
        <taxon>Eukaryota</taxon>
        <taxon>Viridiplantae</taxon>
        <taxon>Chlorophyta</taxon>
        <taxon>core chlorophytes</taxon>
        <taxon>Trebouxiophyceae</taxon>
        <taxon>Chlorellales</taxon>
        <taxon>Chlorellaceae</taxon>
        <taxon>Apatococcus</taxon>
    </lineage>
</organism>
<comment type="subcellular location">
    <subcellularLocation>
        <location evidence="1">Nucleus</location>
    </subcellularLocation>
</comment>
<evidence type="ECO:0000256" key="2">
    <source>
        <dbReference type="ARBA" id="ARBA00009341"/>
    </source>
</evidence>
<feature type="domain" description="Histone-binding protein RBBP4-like N-terminal" evidence="9">
    <location>
        <begin position="15"/>
        <end position="82"/>
    </location>
</feature>
<dbReference type="Pfam" id="PF00400">
    <property type="entry name" value="WD40"/>
    <property type="match status" value="5"/>
</dbReference>
<evidence type="ECO:0000259" key="9">
    <source>
        <dbReference type="Pfam" id="PF12265"/>
    </source>
</evidence>
<dbReference type="InterPro" id="IPR001680">
    <property type="entry name" value="WD40_rpt"/>
</dbReference>
<proteinExistence type="inferred from homology"/>
<reference evidence="10 11" key="1">
    <citation type="journal article" date="2024" name="Nat. Commun.">
        <title>Phylogenomics reveals the evolutionary origins of lichenization in chlorophyte algae.</title>
        <authorList>
            <person name="Puginier C."/>
            <person name="Libourel C."/>
            <person name="Otte J."/>
            <person name="Skaloud P."/>
            <person name="Haon M."/>
            <person name="Grisel S."/>
            <person name="Petersen M."/>
            <person name="Berrin J.G."/>
            <person name="Delaux P.M."/>
            <person name="Dal Grande F."/>
            <person name="Keller J."/>
        </authorList>
    </citation>
    <scope>NUCLEOTIDE SEQUENCE [LARGE SCALE GENOMIC DNA]</scope>
    <source>
        <strain evidence="10 11">SAG 2145</strain>
    </source>
</reference>
<dbReference type="GO" id="GO:0006325">
    <property type="term" value="P:chromatin organization"/>
    <property type="evidence" value="ECO:0007669"/>
    <property type="project" value="UniProtKB-KW"/>
</dbReference>
<keyword evidence="3 7" id="KW-0853">WD repeat</keyword>
<evidence type="ECO:0000256" key="5">
    <source>
        <dbReference type="ARBA" id="ARBA00022853"/>
    </source>
</evidence>
<dbReference type="InterPro" id="IPR022052">
    <property type="entry name" value="Histone-bd_RBBP4-like_N"/>
</dbReference>
<accession>A0AAW1S376</accession>
<feature type="repeat" description="WD" evidence="7">
    <location>
        <begin position="312"/>
        <end position="347"/>
    </location>
</feature>
<dbReference type="SMART" id="SM00320">
    <property type="entry name" value="WD40"/>
    <property type="match status" value="6"/>
</dbReference>
<dbReference type="AlphaFoldDB" id="A0AAW1S376"/>
<protein>
    <recommendedName>
        <fullName evidence="9">Histone-binding protein RBBP4-like N-terminal domain-containing protein</fullName>
    </recommendedName>
</protein>
<evidence type="ECO:0000256" key="8">
    <source>
        <dbReference type="SAM" id="MobiDB-lite"/>
    </source>
</evidence>
<feature type="region of interest" description="Disordered" evidence="8">
    <location>
        <begin position="84"/>
        <end position="112"/>
    </location>
</feature>
<keyword evidence="6" id="KW-0539">Nucleus</keyword>
<dbReference type="EMBL" id="JALJOS010000004">
    <property type="protein sequence ID" value="KAK9840111.1"/>
    <property type="molecule type" value="Genomic_DNA"/>
</dbReference>
<dbReference type="PRINTS" id="PR00320">
    <property type="entry name" value="GPROTEINBRPT"/>
</dbReference>
<dbReference type="InterPro" id="IPR015943">
    <property type="entry name" value="WD40/YVTN_repeat-like_dom_sf"/>
</dbReference>
<dbReference type="Gene3D" id="2.130.10.10">
    <property type="entry name" value="YVTN repeat-like/Quinoprotein amine dehydrogenase"/>
    <property type="match status" value="1"/>
</dbReference>
<feature type="compositionally biased region" description="Polar residues" evidence="8">
    <location>
        <begin position="84"/>
        <end position="96"/>
    </location>
</feature>
<dbReference type="Proteomes" id="UP001438707">
    <property type="component" value="Unassembled WGS sequence"/>
</dbReference>
<dbReference type="PROSITE" id="PS50082">
    <property type="entry name" value="WD_REPEATS_2"/>
    <property type="match status" value="3"/>
</dbReference>
<feature type="region of interest" description="Disordered" evidence="8">
    <location>
        <begin position="158"/>
        <end position="184"/>
    </location>
</feature>
<feature type="repeat" description="WD" evidence="7">
    <location>
        <begin position="225"/>
        <end position="267"/>
    </location>
</feature>
<dbReference type="InterPro" id="IPR036322">
    <property type="entry name" value="WD40_repeat_dom_sf"/>
</dbReference>
<evidence type="ECO:0000256" key="7">
    <source>
        <dbReference type="PROSITE-ProRule" id="PRU00221"/>
    </source>
</evidence>
<dbReference type="SUPFAM" id="SSF50978">
    <property type="entry name" value="WD40 repeat-like"/>
    <property type="match status" value="1"/>
</dbReference>
<evidence type="ECO:0000256" key="1">
    <source>
        <dbReference type="ARBA" id="ARBA00004123"/>
    </source>
</evidence>
<keyword evidence="5" id="KW-0156">Chromatin regulator</keyword>
<dbReference type="PROSITE" id="PS00678">
    <property type="entry name" value="WD_REPEATS_1"/>
    <property type="match status" value="2"/>
</dbReference>
<name>A0AAW1S376_9CHLO</name>
<gene>
    <name evidence="10" type="ORF">WJX74_003553</name>
</gene>
<dbReference type="InterPro" id="IPR019775">
    <property type="entry name" value="WD40_repeat_CS"/>
</dbReference>
<evidence type="ECO:0000256" key="6">
    <source>
        <dbReference type="ARBA" id="ARBA00023242"/>
    </source>
</evidence>
<dbReference type="GO" id="GO:0005634">
    <property type="term" value="C:nucleus"/>
    <property type="evidence" value="ECO:0007669"/>
    <property type="project" value="UniProtKB-SubCell"/>
</dbReference>
<dbReference type="InterPro" id="IPR050459">
    <property type="entry name" value="WD_repeat_RBAP46/RBAP48/MSI1"/>
</dbReference>
<dbReference type="Pfam" id="PF12265">
    <property type="entry name" value="CAF1C_H4-bd"/>
    <property type="match status" value="1"/>
</dbReference>
<evidence type="ECO:0000313" key="10">
    <source>
        <dbReference type="EMBL" id="KAK9840111.1"/>
    </source>
</evidence>
<dbReference type="InterPro" id="IPR020472">
    <property type="entry name" value="WD40_PAC1"/>
</dbReference>
<evidence type="ECO:0000256" key="4">
    <source>
        <dbReference type="ARBA" id="ARBA00022737"/>
    </source>
</evidence>
<keyword evidence="11" id="KW-1185">Reference proteome</keyword>
<evidence type="ECO:0000313" key="11">
    <source>
        <dbReference type="Proteomes" id="UP001438707"/>
    </source>
</evidence>
<dbReference type="PROSITE" id="PS50294">
    <property type="entry name" value="WD_REPEATS_REGION"/>
    <property type="match status" value="2"/>
</dbReference>
<evidence type="ECO:0000256" key="3">
    <source>
        <dbReference type="ARBA" id="ARBA00022574"/>
    </source>
</evidence>